<keyword evidence="2" id="KW-1185">Reference proteome</keyword>
<proteinExistence type="predicted"/>
<name>A0ABR5SBS4_9BACT</name>
<sequence length="203" mass="22365">MTAAFGLKAAHYIRGRLRLKVETDMDMRVFFIFLSAAIKRVNKIKKAQLNRFAASVTLYFDDSGENDNARETLLVKLGSEIDFIMSLSNFANAYEEILNALCFDGADEMEINIEGNSISVAYPAQQVVKSFLASKPFAKDTVLPASVISAGLLTLLLAPALPTPAWLVLMIFGYSSLKQYESTKAIEQLLLQTLKPEQTTANG</sequence>
<protein>
    <submittedName>
        <fullName evidence="1">Uncharacterized protein</fullName>
    </submittedName>
</protein>
<reference evidence="1 2" key="1">
    <citation type="submission" date="2015-11" db="EMBL/GenBank/DDBJ databases">
        <authorList>
            <person name="Lin W."/>
        </authorList>
    </citation>
    <scope>NUCLEOTIDE SEQUENCE [LARGE SCALE GENOMIC DNA]</scope>
    <source>
        <strain evidence="1 2">HCH-1</strain>
    </source>
</reference>
<organism evidence="1 2">
    <name type="scientific">Candidatus Magnetominusculus xianensis</name>
    <dbReference type="NCBI Taxonomy" id="1748249"/>
    <lineage>
        <taxon>Bacteria</taxon>
        <taxon>Pseudomonadati</taxon>
        <taxon>Nitrospirota</taxon>
        <taxon>Nitrospiria</taxon>
        <taxon>Nitrospirales</taxon>
        <taxon>Nitrospiraceae</taxon>
        <taxon>Candidatus Magnetominusculus</taxon>
    </lineage>
</organism>
<dbReference type="RefSeq" id="WP_085053494.1">
    <property type="nucleotide sequence ID" value="NZ_LNQR01000117.1"/>
</dbReference>
<dbReference type="EMBL" id="LNQR01000117">
    <property type="protein sequence ID" value="KWT78270.1"/>
    <property type="molecule type" value="Genomic_DNA"/>
</dbReference>
<evidence type="ECO:0000313" key="1">
    <source>
        <dbReference type="EMBL" id="KWT78270.1"/>
    </source>
</evidence>
<evidence type="ECO:0000313" key="2">
    <source>
        <dbReference type="Proteomes" id="UP000060487"/>
    </source>
</evidence>
<accession>A0ABR5SBS4</accession>
<comment type="caution">
    <text evidence="1">The sequence shown here is derived from an EMBL/GenBank/DDBJ whole genome shotgun (WGS) entry which is preliminary data.</text>
</comment>
<gene>
    <name evidence="1" type="ORF">ASN18_2874</name>
</gene>
<dbReference type="Proteomes" id="UP000060487">
    <property type="component" value="Unassembled WGS sequence"/>
</dbReference>